<dbReference type="eggNOG" id="ENOG502SU6A">
    <property type="taxonomic scope" value="Eukaryota"/>
</dbReference>
<comment type="caution">
    <text evidence="1">The sequence shown here is derived from an EMBL/GenBank/DDBJ whole genome shotgun (WGS) entry which is preliminary data.</text>
</comment>
<dbReference type="OrthoDB" id="189997at2759"/>
<protein>
    <recommendedName>
        <fullName evidence="3">Transcription factor domain-containing protein</fullName>
    </recommendedName>
</protein>
<dbReference type="GeneID" id="19163605"/>
<dbReference type="EMBL" id="AMWN01000009">
    <property type="protein sequence ID" value="EXJ79494.1"/>
    <property type="molecule type" value="Genomic_DNA"/>
</dbReference>
<evidence type="ECO:0008006" key="3">
    <source>
        <dbReference type="Google" id="ProtNLM"/>
    </source>
</evidence>
<dbReference type="HOGENOM" id="CLU_836959_0_0_1"/>
<dbReference type="RefSeq" id="XP_007727806.1">
    <property type="nucleotide sequence ID" value="XM_007729616.1"/>
</dbReference>
<dbReference type="Proteomes" id="UP000019484">
    <property type="component" value="Unassembled WGS sequence"/>
</dbReference>
<sequence>MSVVFAVSSALITRDLDPNSSIISRRCVEDVLMISQRTPSAGDPIDATKWTCTALCALALCELISPTSGQLWDLLGRAMSMLDDLCAEYHLVHRDLDDDYRRIERSLLKLECSTAMHFRRPSPFCAMRLSVSSDKPSVSTDLPDELKVMSHLFDIAERFTTLPRPSDSLMESLIPLQMQLASTDSHVSIQSATLYTALHPLLTDWDMATKGMLDSHSKRLRLVIAHSASTVINHFARLDGEKRIISLWMAADKVLEAGLVWATYLMHRRTAPTEYEPSAPMGPLVAMSPILKVSALLASFSARWESGIAHAQAWESLVELLWNVV</sequence>
<organism evidence="1 2">
    <name type="scientific">Capronia coronata CBS 617.96</name>
    <dbReference type="NCBI Taxonomy" id="1182541"/>
    <lineage>
        <taxon>Eukaryota</taxon>
        <taxon>Fungi</taxon>
        <taxon>Dikarya</taxon>
        <taxon>Ascomycota</taxon>
        <taxon>Pezizomycotina</taxon>
        <taxon>Eurotiomycetes</taxon>
        <taxon>Chaetothyriomycetidae</taxon>
        <taxon>Chaetothyriales</taxon>
        <taxon>Herpotrichiellaceae</taxon>
        <taxon>Capronia</taxon>
    </lineage>
</organism>
<name>W9YAU6_9EURO</name>
<evidence type="ECO:0000313" key="2">
    <source>
        <dbReference type="Proteomes" id="UP000019484"/>
    </source>
</evidence>
<dbReference type="AlphaFoldDB" id="W9YAU6"/>
<keyword evidence="2" id="KW-1185">Reference proteome</keyword>
<proteinExistence type="predicted"/>
<reference evidence="1 2" key="1">
    <citation type="submission" date="2013-03" db="EMBL/GenBank/DDBJ databases">
        <title>The Genome Sequence of Capronia coronata CBS 617.96.</title>
        <authorList>
            <consortium name="The Broad Institute Genomics Platform"/>
            <person name="Cuomo C."/>
            <person name="de Hoog S."/>
            <person name="Gorbushina A."/>
            <person name="Walker B."/>
            <person name="Young S.K."/>
            <person name="Zeng Q."/>
            <person name="Gargeya S."/>
            <person name="Fitzgerald M."/>
            <person name="Haas B."/>
            <person name="Abouelleil A."/>
            <person name="Allen A.W."/>
            <person name="Alvarado L."/>
            <person name="Arachchi H.M."/>
            <person name="Berlin A.M."/>
            <person name="Chapman S.B."/>
            <person name="Gainer-Dewar J."/>
            <person name="Goldberg J."/>
            <person name="Griggs A."/>
            <person name="Gujja S."/>
            <person name="Hansen M."/>
            <person name="Howarth C."/>
            <person name="Imamovic A."/>
            <person name="Ireland A."/>
            <person name="Larimer J."/>
            <person name="McCowan C."/>
            <person name="Murphy C."/>
            <person name="Pearson M."/>
            <person name="Poon T.W."/>
            <person name="Priest M."/>
            <person name="Roberts A."/>
            <person name="Saif S."/>
            <person name="Shea T."/>
            <person name="Sisk P."/>
            <person name="Sykes S."/>
            <person name="Wortman J."/>
            <person name="Nusbaum C."/>
            <person name="Birren B."/>
        </authorList>
    </citation>
    <scope>NUCLEOTIDE SEQUENCE [LARGE SCALE GENOMIC DNA]</scope>
    <source>
        <strain evidence="1 2">CBS 617.96</strain>
    </source>
</reference>
<gene>
    <name evidence="1" type="ORF">A1O1_08758</name>
</gene>
<accession>W9YAU6</accession>
<evidence type="ECO:0000313" key="1">
    <source>
        <dbReference type="EMBL" id="EXJ79494.1"/>
    </source>
</evidence>